<dbReference type="PANTHER" id="PTHR36504">
    <property type="entry name" value="LIPOPOLYSACCHARIDE EXPORT SYSTEM PROTEIN LPTA"/>
    <property type="match status" value="1"/>
</dbReference>
<protein>
    <recommendedName>
        <fullName evidence="4">Lipopolysaccharide export system protein LptA</fullName>
    </recommendedName>
</protein>
<evidence type="ECO:0000313" key="8">
    <source>
        <dbReference type="Proteomes" id="UP000179037"/>
    </source>
</evidence>
<dbReference type="AlphaFoldDB" id="A0A1F6TWB4"/>
<evidence type="ECO:0000256" key="2">
    <source>
        <dbReference type="ARBA" id="ARBA00022729"/>
    </source>
</evidence>
<comment type="caution">
    <text evidence="7">The sequence shown here is derived from an EMBL/GenBank/DDBJ whole genome shotgun (WGS) entry which is preliminary data.</text>
</comment>
<dbReference type="GO" id="GO:0009279">
    <property type="term" value="C:cell outer membrane"/>
    <property type="evidence" value="ECO:0007669"/>
    <property type="project" value="TreeGrafter"/>
</dbReference>
<dbReference type="HAMAP" id="MF_01914">
    <property type="entry name" value="LPS_assembly_LptA"/>
    <property type="match status" value="1"/>
</dbReference>
<reference evidence="7 8" key="1">
    <citation type="journal article" date="2016" name="Nat. Commun.">
        <title>Thousands of microbial genomes shed light on interconnected biogeochemical processes in an aquifer system.</title>
        <authorList>
            <person name="Anantharaman K."/>
            <person name="Brown C.T."/>
            <person name="Hug L.A."/>
            <person name="Sharon I."/>
            <person name="Castelle C.J."/>
            <person name="Probst A.J."/>
            <person name="Thomas B.C."/>
            <person name="Singh A."/>
            <person name="Wilkins M.J."/>
            <person name="Karaoz U."/>
            <person name="Brodie E.L."/>
            <person name="Williams K.H."/>
            <person name="Hubbard S.S."/>
            <person name="Banfield J.F."/>
        </authorList>
    </citation>
    <scope>NUCLEOTIDE SEQUENCE [LARGE SCALE GENOMIC DNA]</scope>
</reference>
<keyword evidence="1 4" id="KW-0813">Transport</keyword>
<gene>
    <name evidence="4" type="primary">lptA</name>
    <name evidence="7" type="ORF">A3A87_08475</name>
</gene>
<dbReference type="GO" id="GO:0043165">
    <property type="term" value="P:Gram-negative-bacterium-type cell outer membrane assembly"/>
    <property type="evidence" value="ECO:0007669"/>
    <property type="project" value="UniProtKB-UniRule"/>
</dbReference>
<evidence type="ECO:0000313" key="7">
    <source>
        <dbReference type="EMBL" id="OGI49444.1"/>
    </source>
</evidence>
<dbReference type="Proteomes" id="UP000179037">
    <property type="component" value="Unassembled WGS sequence"/>
</dbReference>
<comment type="subcellular location">
    <subcellularLocation>
        <location evidence="4">Periplasm</location>
    </subcellularLocation>
</comment>
<feature type="region of interest" description="Disordered" evidence="5">
    <location>
        <begin position="127"/>
        <end position="154"/>
    </location>
</feature>
<dbReference type="GO" id="GO:0017089">
    <property type="term" value="F:glycolipid transfer activity"/>
    <property type="evidence" value="ECO:0007669"/>
    <property type="project" value="TreeGrafter"/>
</dbReference>
<comment type="subunit">
    <text evidence="4">Component of the lipopolysaccharide transport and assembly complex.</text>
</comment>
<dbReference type="PANTHER" id="PTHR36504:SF1">
    <property type="entry name" value="LIPOPOLYSACCHARIDE EXPORT SYSTEM PROTEIN LPTA"/>
    <property type="match status" value="1"/>
</dbReference>
<keyword evidence="2" id="KW-0732">Signal</keyword>
<dbReference type="InterPro" id="IPR014340">
    <property type="entry name" value="LptA"/>
</dbReference>
<dbReference type="Gene3D" id="2.60.450.10">
    <property type="entry name" value="Lipopolysaccharide (LPS) transport protein A like domain"/>
    <property type="match status" value="1"/>
</dbReference>
<dbReference type="EMBL" id="MFTC01000098">
    <property type="protein sequence ID" value="OGI49444.1"/>
    <property type="molecule type" value="Genomic_DNA"/>
</dbReference>
<dbReference type="GO" id="GO:0030288">
    <property type="term" value="C:outer membrane-bounded periplasmic space"/>
    <property type="evidence" value="ECO:0007669"/>
    <property type="project" value="TreeGrafter"/>
</dbReference>
<dbReference type="GO" id="GO:0001530">
    <property type="term" value="F:lipopolysaccharide binding"/>
    <property type="evidence" value="ECO:0007669"/>
    <property type="project" value="InterPro"/>
</dbReference>
<dbReference type="InterPro" id="IPR005653">
    <property type="entry name" value="OstA-like_N"/>
</dbReference>
<name>A0A1F6TWB4_9PROT</name>
<proteinExistence type="inferred from homology"/>
<sequence length="154" mass="16899">MAHAASRDEDEPIRVDARSVEANDKTGTVVYSGDVLVEQGRLSIQADRIEITARKGKTELVRATGKPAKLRQRSNDDRGEIRAEAGRVDYHVSLRKVDLVGHVALRRGEDLFTADVLHYDLDSKSLNAAGDEKSDGRVHAVIQPKKPGEPAPRP</sequence>
<feature type="domain" description="Organic solvent tolerance-like N-terminal" evidence="6">
    <location>
        <begin position="15"/>
        <end position="124"/>
    </location>
</feature>
<keyword evidence="3 4" id="KW-0574">Periplasm</keyword>
<evidence type="ECO:0000256" key="4">
    <source>
        <dbReference type="HAMAP-Rule" id="MF_01914"/>
    </source>
</evidence>
<comment type="function">
    <text evidence="4">Involved in the assembly of lipopolysaccharide (LPS). Required for the translocation of LPS from the inner membrane to the outer membrane.</text>
</comment>
<dbReference type="STRING" id="1817768.A3A87_08475"/>
<evidence type="ECO:0000259" key="6">
    <source>
        <dbReference type="Pfam" id="PF03968"/>
    </source>
</evidence>
<dbReference type="GO" id="GO:0015920">
    <property type="term" value="P:lipopolysaccharide transport"/>
    <property type="evidence" value="ECO:0007669"/>
    <property type="project" value="UniProtKB-UniRule"/>
</dbReference>
<organism evidence="7 8">
    <name type="scientific">Candidatus Muproteobacteria bacterium RIFCSPLOWO2_01_FULL_60_18</name>
    <dbReference type="NCBI Taxonomy" id="1817768"/>
    <lineage>
        <taxon>Bacteria</taxon>
        <taxon>Pseudomonadati</taxon>
        <taxon>Pseudomonadota</taxon>
        <taxon>Candidatus Muproteobacteria</taxon>
    </lineage>
</organism>
<evidence type="ECO:0000256" key="1">
    <source>
        <dbReference type="ARBA" id="ARBA00022448"/>
    </source>
</evidence>
<dbReference type="Pfam" id="PF03968">
    <property type="entry name" value="LptD_N"/>
    <property type="match status" value="1"/>
</dbReference>
<evidence type="ECO:0000256" key="3">
    <source>
        <dbReference type="ARBA" id="ARBA00022764"/>
    </source>
</evidence>
<dbReference type="InterPro" id="IPR052037">
    <property type="entry name" value="LPS_export_LptA"/>
</dbReference>
<evidence type="ECO:0000256" key="5">
    <source>
        <dbReference type="SAM" id="MobiDB-lite"/>
    </source>
</evidence>
<accession>A0A1F6TWB4</accession>
<dbReference type="NCBIfam" id="TIGR03002">
    <property type="entry name" value="outer_YhbN_LptA"/>
    <property type="match status" value="1"/>
</dbReference>
<comment type="similarity">
    <text evidence="4">Belongs to the LptA family.</text>
</comment>